<dbReference type="InterPro" id="IPR015943">
    <property type="entry name" value="WD40/YVTN_repeat-like_dom_sf"/>
</dbReference>
<keyword evidence="5" id="KW-1185">Reference proteome</keyword>
<proteinExistence type="predicted"/>
<feature type="domain" description="Sortilin N-terminal" evidence="3">
    <location>
        <begin position="98"/>
        <end position="215"/>
    </location>
</feature>
<accession>A0ABU7VTX6</accession>
<organism evidence="4 5">
    <name type="scientific">Paenibacillus haidiansis</name>
    <dbReference type="NCBI Taxonomy" id="1574488"/>
    <lineage>
        <taxon>Bacteria</taxon>
        <taxon>Bacillati</taxon>
        <taxon>Bacillota</taxon>
        <taxon>Bacilli</taxon>
        <taxon>Bacillales</taxon>
        <taxon>Paenibacillaceae</taxon>
        <taxon>Paenibacillus</taxon>
    </lineage>
</organism>
<dbReference type="Gene3D" id="2.130.10.10">
    <property type="entry name" value="YVTN repeat-like/Quinoprotein amine dehydrogenase"/>
    <property type="match status" value="2"/>
</dbReference>
<reference evidence="4 5" key="1">
    <citation type="submission" date="2024-02" db="EMBL/GenBank/DDBJ databases">
        <title>A nitrogen-fixing paenibacillus bacterium.</title>
        <authorList>
            <person name="Zhang W.L."/>
            <person name="Chen S.F."/>
        </authorList>
    </citation>
    <scope>NUCLEOTIDE SEQUENCE [LARGE SCALE GENOMIC DNA]</scope>
    <source>
        <strain evidence="4 5">M1</strain>
    </source>
</reference>
<dbReference type="PANTHER" id="PTHR47199:SF2">
    <property type="entry name" value="PHOTOSYSTEM II STABILITY_ASSEMBLY FACTOR HCF136, CHLOROPLASTIC"/>
    <property type="match status" value="1"/>
</dbReference>
<dbReference type="PROSITE" id="PS51257">
    <property type="entry name" value="PROKAR_LIPOPROTEIN"/>
    <property type="match status" value="1"/>
</dbReference>
<feature type="signal peptide" evidence="2">
    <location>
        <begin position="1"/>
        <end position="25"/>
    </location>
</feature>
<evidence type="ECO:0000259" key="3">
    <source>
        <dbReference type="Pfam" id="PF15902"/>
    </source>
</evidence>
<protein>
    <submittedName>
        <fullName evidence="4">YCF48-related protein</fullName>
    </submittedName>
</protein>
<dbReference type="Pfam" id="PF15902">
    <property type="entry name" value="Sortilin-Vps10"/>
    <property type="match status" value="1"/>
</dbReference>
<gene>
    <name evidence="4" type="ORF">V3851_15310</name>
</gene>
<keyword evidence="1" id="KW-0677">Repeat</keyword>
<dbReference type="PANTHER" id="PTHR47199">
    <property type="entry name" value="PHOTOSYSTEM II STABILITY/ASSEMBLY FACTOR HCF136, CHLOROPLASTIC"/>
    <property type="match status" value="1"/>
</dbReference>
<dbReference type="Proteomes" id="UP001306950">
    <property type="component" value="Unassembled WGS sequence"/>
</dbReference>
<evidence type="ECO:0000313" key="5">
    <source>
        <dbReference type="Proteomes" id="UP001306950"/>
    </source>
</evidence>
<sequence length="431" mass="47654">MRWWYKLTGCAIAACLLLTACSSERPNANMNSPMQEEDLSEEGQTLTVINPETVKDTKSNAPSAEEGKKYQIQTRLTDFRLLGTTKGLAWGSTNSELRLYLTQDSGKTWTNISPASSVTFPNKPEYGRDIFFLNSEYGWIVRDTLGSGEAIVLRTGDGGATWKMASLPEADDVAAIYFLDQDRGWILTTGGDPDSSEAKAVYTTTNGGATWRKIMSTPILPKDTSSVDHTLPKLGEPTGMVFTDEKNGYITMMEAGVPSLYVTKNGGSRWTKSTAFFERDKFTTCERFSLEAPDFHNGGGSTGSVLFGCGRESVVKYNGYFTSDGGRTWTLAPFGLPWQSADSENPSTTFLNSKEGWSLQQATLYHTLDQGRTWTVLPESEKLKEIMADYPEVVKIQFYSPNVGWLLVAQSDKKRSLLMQTQDGGVSWRVL</sequence>
<comment type="caution">
    <text evidence="4">The sequence shown here is derived from an EMBL/GenBank/DDBJ whole genome shotgun (WGS) entry which is preliminary data.</text>
</comment>
<keyword evidence="2" id="KW-0732">Signal</keyword>
<name>A0ABU7VTX6_9BACL</name>
<dbReference type="CDD" id="cd15482">
    <property type="entry name" value="Sialidase_non-viral"/>
    <property type="match status" value="1"/>
</dbReference>
<evidence type="ECO:0000256" key="1">
    <source>
        <dbReference type="ARBA" id="ARBA00022737"/>
    </source>
</evidence>
<dbReference type="RefSeq" id="WP_331847425.1">
    <property type="nucleotide sequence ID" value="NZ_JAZHPZ010000007.1"/>
</dbReference>
<dbReference type="SUPFAM" id="SSF110296">
    <property type="entry name" value="Oligoxyloglucan reducing end-specific cellobiohydrolase"/>
    <property type="match status" value="2"/>
</dbReference>
<dbReference type="EMBL" id="JAZHPZ010000007">
    <property type="protein sequence ID" value="MEF2967205.1"/>
    <property type="molecule type" value="Genomic_DNA"/>
</dbReference>
<evidence type="ECO:0000256" key="2">
    <source>
        <dbReference type="SAM" id="SignalP"/>
    </source>
</evidence>
<evidence type="ECO:0000313" key="4">
    <source>
        <dbReference type="EMBL" id="MEF2967205.1"/>
    </source>
</evidence>
<feature type="chain" id="PRO_5046748310" evidence="2">
    <location>
        <begin position="26"/>
        <end position="431"/>
    </location>
</feature>
<dbReference type="InterPro" id="IPR031778">
    <property type="entry name" value="Sortilin_N"/>
</dbReference>